<comment type="function">
    <text evidence="7">The EMC seems to be required for efficient folding of proteins in the endoplasmic reticulum (ER).</text>
</comment>
<evidence type="ECO:0000256" key="3">
    <source>
        <dbReference type="ARBA" id="ARBA00020822"/>
    </source>
</evidence>
<feature type="region of interest" description="Disordered" evidence="8">
    <location>
        <begin position="94"/>
        <end position="113"/>
    </location>
</feature>
<comment type="caution">
    <text evidence="10">The sequence shown here is derived from an EMBL/GenBank/DDBJ whole genome shotgun (WGS) entry which is preliminary data.</text>
</comment>
<sequence>MAQDLVLDPAIRDWVLGPLTVIMLLSGLIRHYVTILLNSPPKKQPLKAVREQRALARGTILRTNSSYLPPSAFVALKTHLSSAYTSGFYLKAPPPAEGESAPPPPNPLTDPGAMDGMMDMVKKQAVGFLPQTILMYYIGFFFNGFVLTRLPFPLTLRFKAMLQRGIETQDMDVSWVSSVSWYFLCLFGLSSVYRLLLGEDNAADGGQNMAAMNQMGGAAMMGGMPGQPAQDFVKLFATERENLDIVEYSWVCEGVEERLLEKYGKGL</sequence>
<comment type="similarity">
    <text evidence="2 7">Belongs to the EMC3 family.</text>
</comment>
<evidence type="ECO:0000256" key="6">
    <source>
        <dbReference type="ARBA" id="ARBA00023136"/>
    </source>
</evidence>
<dbReference type="GO" id="GO:0034975">
    <property type="term" value="P:protein folding in endoplasmic reticulum"/>
    <property type="evidence" value="ECO:0007669"/>
    <property type="project" value="TreeGrafter"/>
</dbReference>
<dbReference type="PANTHER" id="PTHR13116">
    <property type="entry name" value="ER MEMBRANE PROTEIN COMPLEX SUBUNIT 3"/>
    <property type="match status" value="1"/>
</dbReference>
<organism evidence="10 11">
    <name type="scientific">Leucosporidium creatinivorum</name>
    <dbReference type="NCBI Taxonomy" id="106004"/>
    <lineage>
        <taxon>Eukaryota</taxon>
        <taxon>Fungi</taxon>
        <taxon>Dikarya</taxon>
        <taxon>Basidiomycota</taxon>
        <taxon>Pucciniomycotina</taxon>
        <taxon>Microbotryomycetes</taxon>
        <taxon>Leucosporidiales</taxon>
        <taxon>Leucosporidium</taxon>
    </lineage>
</organism>
<dbReference type="InParanoid" id="A0A1Y2G0L6"/>
<feature type="transmembrane region" description="Helical" evidence="9">
    <location>
        <begin position="15"/>
        <end position="37"/>
    </location>
</feature>
<keyword evidence="5 9" id="KW-1133">Transmembrane helix</keyword>
<evidence type="ECO:0000256" key="8">
    <source>
        <dbReference type="SAM" id="MobiDB-lite"/>
    </source>
</evidence>
<evidence type="ECO:0000256" key="2">
    <source>
        <dbReference type="ARBA" id="ARBA00005376"/>
    </source>
</evidence>
<evidence type="ECO:0000256" key="5">
    <source>
        <dbReference type="ARBA" id="ARBA00022989"/>
    </source>
</evidence>
<accession>A0A1Y2G0L6</accession>
<evidence type="ECO:0000256" key="7">
    <source>
        <dbReference type="PIRNR" id="PIRNR010045"/>
    </source>
</evidence>
<feature type="compositionally biased region" description="Pro residues" evidence="8">
    <location>
        <begin position="94"/>
        <end position="108"/>
    </location>
</feature>
<keyword evidence="11" id="KW-1185">Reference proteome</keyword>
<keyword evidence="4 9" id="KW-0812">Transmembrane</keyword>
<dbReference type="InterPro" id="IPR002809">
    <property type="entry name" value="EMC3/TMCO1"/>
</dbReference>
<evidence type="ECO:0000256" key="1">
    <source>
        <dbReference type="ARBA" id="ARBA00004141"/>
    </source>
</evidence>
<feature type="transmembrane region" description="Helical" evidence="9">
    <location>
        <begin position="126"/>
        <end position="147"/>
    </location>
</feature>
<dbReference type="SMART" id="SM01415">
    <property type="entry name" value="DUF106"/>
    <property type="match status" value="1"/>
</dbReference>
<dbReference type="InterPro" id="IPR008568">
    <property type="entry name" value="EMC3"/>
</dbReference>
<dbReference type="PIRSF" id="PIRSF010045">
    <property type="entry name" value="DUF850_TM_euk"/>
    <property type="match status" value="1"/>
</dbReference>
<dbReference type="PANTHER" id="PTHR13116:SF5">
    <property type="entry name" value="ER MEMBRANE PROTEIN COMPLEX SUBUNIT 3"/>
    <property type="match status" value="1"/>
</dbReference>
<gene>
    <name evidence="10" type="ORF">BCR35DRAFT_299746</name>
</gene>
<evidence type="ECO:0000256" key="9">
    <source>
        <dbReference type="SAM" id="Phobius"/>
    </source>
</evidence>
<dbReference type="AlphaFoldDB" id="A0A1Y2G0L6"/>
<comment type="subcellular location">
    <subcellularLocation>
        <location evidence="1">Membrane</location>
        <topology evidence="1">Multi-pass membrane protein</topology>
    </subcellularLocation>
</comment>
<dbReference type="Pfam" id="PF01956">
    <property type="entry name" value="EMC3_TMCO1"/>
    <property type="match status" value="1"/>
</dbReference>
<evidence type="ECO:0000313" key="10">
    <source>
        <dbReference type="EMBL" id="ORY90182.1"/>
    </source>
</evidence>
<dbReference type="STRING" id="106004.A0A1Y2G0L6"/>
<dbReference type="GO" id="GO:0072546">
    <property type="term" value="C:EMC complex"/>
    <property type="evidence" value="ECO:0007669"/>
    <property type="project" value="TreeGrafter"/>
</dbReference>
<dbReference type="OrthoDB" id="6745403at2759"/>
<dbReference type="EMBL" id="MCGR01000004">
    <property type="protein sequence ID" value="ORY90182.1"/>
    <property type="molecule type" value="Genomic_DNA"/>
</dbReference>
<protein>
    <recommendedName>
        <fullName evidence="3 7">ER membrane protein complex subunit 3</fullName>
    </recommendedName>
</protein>
<keyword evidence="6 9" id="KW-0472">Membrane</keyword>
<dbReference type="FunCoup" id="A0A1Y2G0L6">
    <property type="interactions" value="217"/>
</dbReference>
<reference evidence="10 11" key="1">
    <citation type="submission" date="2016-07" db="EMBL/GenBank/DDBJ databases">
        <title>Pervasive Adenine N6-methylation of Active Genes in Fungi.</title>
        <authorList>
            <consortium name="DOE Joint Genome Institute"/>
            <person name="Mondo S.J."/>
            <person name="Dannebaum R.O."/>
            <person name="Kuo R.C."/>
            <person name="Labutti K."/>
            <person name="Haridas S."/>
            <person name="Kuo A."/>
            <person name="Salamov A."/>
            <person name="Ahrendt S.R."/>
            <person name="Lipzen A."/>
            <person name="Sullivan W."/>
            <person name="Andreopoulos W.B."/>
            <person name="Clum A."/>
            <person name="Lindquist E."/>
            <person name="Daum C."/>
            <person name="Ramamoorthy G.K."/>
            <person name="Gryganskyi A."/>
            <person name="Culley D."/>
            <person name="Magnuson J.K."/>
            <person name="James T.Y."/>
            <person name="O'Malley M.A."/>
            <person name="Stajich J.E."/>
            <person name="Spatafora J.W."/>
            <person name="Visel A."/>
            <person name="Grigoriev I.V."/>
        </authorList>
    </citation>
    <scope>NUCLEOTIDE SEQUENCE [LARGE SCALE GENOMIC DNA]</scope>
    <source>
        <strain evidence="10 11">62-1032</strain>
    </source>
</reference>
<proteinExistence type="inferred from homology"/>
<evidence type="ECO:0000256" key="4">
    <source>
        <dbReference type="ARBA" id="ARBA00022692"/>
    </source>
</evidence>
<feature type="transmembrane region" description="Helical" evidence="9">
    <location>
        <begin position="179"/>
        <end position="197"/>
    </location>
</feature>
<evidence type="ECO:0000313" key="11">
    <source>
        <dbReference type="Proteomes" id="UP000193467"/>
    </source>
</evidence>
<dbReference type="Proteomes" id="UP000193467">
    <property type="component" value="Unassembled WGS sequence"/>
</dbReference>
<name>A0A1Y2G0L6_9BASI</name>